<feature type="domain" description="Flagellar basal body rod protein N-terminal" evidence="7">
    <location>
        <begin position="12"/>
        <end position="39"/>
    </location>
</feature>
<dbReference type="PANTHER" id="PTHR30435">
    <property type="entry name" value="FLAGELLAR PROTEIN"/>
    <property type="match status" value="1"/>
</dbReference>
<dbReference type="InterPro" id="IPR006300">
    <property type="entry name" value="FlgB"/>
</dbReference>
<dbReference type="GO" id="GO:0071978">
    <property type="term" value="P:bacterial-type flagellum-dependent swarming motility"/>
    <property type="evidence" value="ECO:0007669"/>
    <property type="project" value="TreeGrafter"/>
</dbReference>
<organism evidence="8 9">
    <name type="scientific">Candidatus Accumulibacter proximus</name>
    <dbReference type="NCBI Taxonomy" id="2954385"/>
    <lineage>
        <taxon>Bacteria</taxon>
        <taxon>Pseudomonadati</taxon>
        <taxon>Pseudomonadota</taxon>
        <taxon>Betaproteobacteria</taxon>
        <taxon>Candidatus Accumulibacter</taxon>
    </lineage>
</organism>
<dbReference type="InterPro" id="IPR001444">
    <property type="entry name" value="Flag_bb_rod_N"/>
</dbReference>
<evidence type="ECO:0000256" key="5">
    <source>
        <dbReference type="ARBA" id="ARBA00024934"/>
    </source>
</evidence>
<dbReference type="GO" id="GO:0030694">
    <property type="term" value="C:bacterial-type flagellum basal body, rod"/>
    <property type="evidence" value="ECO:0007669"/>
    <property type="project" value="InterPro"/>
</dbReference>
<reference evidence="8 9" key="1">
    <citation type="submission" date="2020-10" db="EMBL/GenBank/DDBJ databases">
        <title>Connecting structure to function with the recovery of over 1000 high-quality activated sludge metagenome-assembled genomes encoding full-length rRNA genes using long-read sequencing.</title>
        <authorList>
            <person name="Singleton C.M."/>
            <person name="Petriglieri F."/>
            <person name="Kristensen J.M."/>
            <person name="Kirkegaard R.H."/>
            <person name="Michaelsen T.Y."/>
            <person name="Andersen M.H."/>
            <person name="Karst S.M."/>
            <person name="Dueholm M.S."/>
            <person name="Nielsen P.H."/>
            <person name="Albertsen M."/>
        </authorList>
    </citation>
    <scope>NUCLEOTIDE SEQUENCE [LARGE SCALE GENOMIC DNA]</scope>
    <source>
        <strain evidence="8">EsbW_18-Q3-R4-48_BATAC.285</strain>
    </source>
</reference>
<dbReference type="AlphaFoldDB" id="A0A935PZ25"/>
<dbReference type="PIRSF" id="PIRSF002889">
    <property type="entry name" value="Rod_FlgB"/>
    <property type="match status" value="1"/>
</dbReference>
<keyword evidence="4 6" id="KW-0975">Bacterial flagellum</keyword>
<gene>
    <name evidence="8" type="primary">flgB</name>
    <name evidence="8" type="ORF">IPJ27_03655</name>
</gene>
<dbReference type="Pfam" id="PF00460">
    <property type="entry name" value="Flg_bb_rod"/>
    <property type="match status" value="1"/>
</dbReference>
<comment type="function">
    <text evidence="5 6">Structural component of flagellum, the bacterial motility apparatus. Part of the rod structure of flagellar basal body.</text>
</comment>
<evidence type="ECO:0000313" key="8">
    <source>
        <dbReference type="EMBL" id="MBK7673920.1"/>
    </source>
</evidence>
<accession>A0A935PZ25</accession>
<comment type="subunit">
    <text evidence="6">The basal body constitutes a major portion of the flagellar organelle and consists of a number of rings mounted on a central rod.</text>
</comment>
<dbReference type="NCBIfam" id="TIGR01396">
    <property type="entry name" value="FlgB"/>
    <property type="match status" value="1"/>
</dbReference>
<dbReference type="EMBL" id="JADJMH010000001">
    <property type="protein sequence ID" value="MBK7673920.1"/>
    <property type="molecule type" value="Genomic_DNA"/>
</dbReference>
<protein>
    <recommendedName>
        <fullName evidence="3 6">Flagellar basal body rod protein FlgB</fullName>
    </recommendedName>
</protein>
<dbReference type="Proteomes" id="UP000697998">
    <property type="component" value="Unassembled WGS sequence"/>
</dbReference>
<evidence type="ECO:0000256" key="1">
    <source>
        <dbReference type="ARBA" id="ARBA00004117"/>
    </source>
</evidence>
<name>A0A935PZ25_9PROT</name>
<keyword evidence="8" id="KW-0966">Cell projection</keyword>
<comment type="similarity">
    <text evidence="2 6">Belongs to the flagella basal body rod proteins family.</text>
</comment>
<evidence type="ECO:0000313" key="9">
    <source>
        <dbReference type="Proteomes" id="UP000697998"/>
    </source>
</evidence>
<keyword evidence="8" id="KW-0969">Cilium</keyword>
<dbReference type="PANTHER" id="PTHR30435:SF12">
    <property type="entry name" value="FLAGELLAR BASAL BODY ROD PROTEIN FLGB"/>
    <property type="match status" value="1"/>
</dbReference>
<comment type="caution">
    <text evidence="8">The sequence shown here is derived from an EMBL/GenBank/DDBJ whole genome shotgun (WGS) entry which is preliminary data.</text>
</comment>
<proteinExistence type="inferred from homology"/>
<evidence type="ECO:0000256" key="6">
    <source>
        <dbReference type="PIRNR" id="PIRNR002889"/>
    </source>
</evidence>
<evidence type="ECO:0000256" key="2">
    <source>
        <dbReference type="ARBA" id="ARBA00009677"/>
    </source>
</evidence>
<keyword evidence="8" id="KW-0282">Flagellum</keyword>
<evidence type="ECO:0000256" key="4">
    <source>
        <dbReference type="ARBA" id="ARBA00023143"/>
    </source>
</evidence>
<sequence>MVSKLDNTLHMQQQALTLRANRQQVLAGNIANADTPGYKARDFDFTAALQNALSGRAQGGVVLATSSPRHIPGSMNPGDSGLMHLLYRQATQPSADGNTVEMDFERAQFAENAFYYEAGMTFLTSRIRTMMSALQGQ</sequence>
<comment type="subcellular location">
    <subcellularLocation>
        <location evidence="1 6">Bacterial flagellum basal body</location>
    </subcellularLocation>
</comment>
<evidence type="ECO:0000256" key="3">
    <source>
        <dbReference type="ARBA" id="ARBA00014376"/>
    </source>
</evidence>
<evidence type="ECO:0000259" key="7">
    <source>
        <dbReference type="Pfam" id="PF00460"/>
    </source>
</evidence>